<dbReference type="Gene3D" id="3.20.20.140">
    <property type="entry name" value="Metal-dependent hydrolases"/>
    <property type="match status" value="1"/>
</dbReference>
<sequence length="365" mass="38022">MEPLVDHHSRGILRGEVGPAGFERWLAAAVGGAVEGGGAHPLTGTFFDTRLGLAVRRWCPPLLGLEPHCAPARYLARRRELGAYAAGRALLRGSGTGTFLVADGPRDSADPDAPGLAALADLADGAVHRIVDLERLADGVAAGSGTVASFVSGTAEALHTAARTAVAFVSGGGFLEAAPPELREVLRAAERRLRDRDRHRGPADRRTEPALVRHLLWSALTTGRPVQLHCADPGPLAGFLAATAGLGVPVVLLPSVPHHRAAARMAAAFPHVYADVGPDPAETLGEAPFGKLMFSTRARGLPELYVVGARLFTRALERLLSSWTEDGDCTREDARRIAALVGGGNARRVYRPAAAPDPAGAAGAG</sequence>
<dbReference type="RefSeq" id="WP_344327874.1">
    <property type="nucleotide sequence ID" value="NZ_BAAASZ010000037.1"/>
</dbReference>
<gene>
    <name evidence="1" type="ORF">GCM10010405_52270</name>
</gene>
<proteinExistence type="predicted"/>
<accession>A0ABN3KM08</accession>
<evidence type="ECO:0000313" key="2">
    <source>
        <dbReference type="Proteomes" id="UP001501638"/>
    </source>
</evidence>
<dbReference type="InterPro" id="IPR032466">
    <property type="entry name" value="Metal_Hydrolase"/>
</dbReference>
<comment type="caution">
    <text evidence="1">The sequence shown here is derived from an EMBL/GenBank/DDBJ whole genome shotgun (WGS) entry which is preliminary data.</text>
</comment>
<dbReference type="PANTHER" id="PTHR43383">
    <property type="entry name" value="NODULIN 6"/>
    <property type="match status" value="1"/>
</dbReference>
<dbReference type="EMBL" id="BAAASZ010000037">
    <property type="protein sequence ID" value="GAA2461396.1"/>
    <property type="molecule type" value="Genomic_DNA"/>
</dbReference>
<keyword evidence="2" id="KW-1185">Reference proteome</keyword>
<dbReference type="SUPFAM" id="SSF51556">
    <property type="entry name" value="Metallo-dependent hydrolases"/>
    <property type="match status" value="1"/>
</dbReference>
<dbReference type="PANTHER" id="PTHR43383:SF2">
    <property type="entry name" value="AMIDOHYDROLASE 2 FAMILY PROTEIN"/>
    <property type="match status" value="1"/>
</dbReference>
<protein>
    <submittedName>
        <fullName evidence="1">Amidohydrolase family protein</fullName>
    </submittedName>
</protein>
<name>A0ABN3KM08_9ACTN</name>
<reference evidence="1 2" key="1">
    <citation type="journal article" date="2019" name="Int. J. Syst. Evol. Microbiol.">
        <title>The Global Catalogue of Microorganisms (GCM) 10K type strain sequencing project: providing services to taxonomists for standard genome sequencing and annotation.</title>
        <authorList>
            <consortium name="The Broad Institute Genomics Platform"/>
            <consortium name="The Broad Institute Genome Sequencing Center for Infectious Disease"/>
            <person name="Wu L."/>
            <person name="Ma J."/>
        </authorList>
    </citation>
    <scope>NUCLEOTIDE SEQUENCE [LARGE SCALE GENOMIC DNA]</scope>
    <source>
        <strain evidence="1 2">JCM 6305</strain>
    </source>
</reference>
<dbReference type="Proteomes" id="UP001501638">
    <property type="component" value="Unassembled WGS sequence"/>
</dbReference>
<evidence type="ECO:0000313" key="1">
    <source>
        <dbReference type="EMBL" id="GAA2461396.1"/>
    </source>
</evidence>
<organism evidence="1 2">
    <name type="scientific">Streptomyces macrosporus</name>
    <dbReference type="NCBI Taxonomy" id="44032"/>
    <lineage>
        <taxon>Bacteria</taxon>
        <taxon>Bacillati</taxon>
        <taxon>Actinomycetota</taxon>
        <taxon>Actinomycetes</taxon>
        <taxon>Kitasatosporales</taxon>
        <taxon>Streptomycetaceae</taxon>
        <taxon>Streptomyces</taxon>
    </lineage>
</organism>